<dbReference type="AlphaFoldDB" id="A0A6N9HGP8"/>
<keyword evidence="7 10" id="KW-0472">Membrane</keyword>
<dbReference type="RefSeq" id="WP_161025721.1">
    <property type="nucleotide sequence ID" value="NZ_WWCJ01000007.1"/>
</dbReference>
<protein>
    <submittedName>
        <fullName evidence="15">TonB-dependent receptor</fullName>
    </submittedName>
</protein>
<dbReference type="InterPro" id="IPR037066">
    <property type="entry name" value="Plug_dom_sf"/>
</dbReference>
<dbReference type="GO" id="GO:0009279">
    <property type="term" value="C:cell outer membrane"/>
    <property type="evidence" value="ECO:0007669"/>
    <property type="project" value="UniProtKB-SubCell"/>
</dbReference>
<dbReference type="InterPro" id="IPR039426">
    <property type="entry name" value="TonB-dep_rcpt-like"/>
</dbReference>
<evidence type="ECO:0000259" key="14">
    <source>
        <dbReference type="Pfam" id="PF07715"/>
    </source>
</evidence>
<keyword evidence="3 10" id="KW-0813">Transport</keyword>
<evidence type="ECO:0000256" key="4">
    <source>
        <dbReference type="ARBA" id="ARBA00022452"/>
    </source>
</evidence>
<dbReference type="InterPro" id="IPR012910">
    <property type="entry name" value="Plug_dom"/>
</dbReference>
<sequence>MIKPLSITLAIAAAFPQVAVAQEELTRVVVTGSNIRTTQKEGASAVQVLTAKELAATGKVTISDILRTISANSGNSYNEQYTGSFSAGTSGLSLRGLAQRNTLILVNGKRVSSYATAQNLQEVFVDLNSLPMAAVQRIEVLKDGASSVYGSDAVAGVVNIILYKEFTGTEVSAQVGSSTEGTGQLERSFALQTGFGSLDDKGWSVVFSLDGQKRDKLQQSDVSWLRSSDFRGNPNGTLGWVPTNYYGTSDPTKLLGGVQGPLQIQNYGDITPGKSGSVLAYNAADYRTLIPGVERAHASLRGTLKLNENTEAYAEGLYGYSWAEQTFGAPLTVGSGLRAWNNSKQALDNINVLLPVGHPNNSTNAPQAFTATLFDLGARMKQDKVDFYRVLTGIKGSWNGWDYDASVARSGSKLKETVQNFVNRYEFEKVLAEGSYNFADQSKNSEAVRNRLRLSTLRPAEASLSVVDFNASKELLQLPAGALGFAFGGQWRQEEMDSNTSTAVLSGTELRPAINIIKGKRDVSAAFAEFNVPVLKDLTVNLAGRADHYNDFGSAFSPKASVRYQAAPWLLVRGTVSRGFRAPSLPEITNSTSVSYGSVIDKLDPITPTQPRGITNLTVANTELSPERSNNFNFGVVLAPSSNTSVGVDFYRIRTKGVIGTESADTILANEKNQPEKVVRDAQGRILTLYRQYANQGERLTTGIDLDLRHKLPKTSYGNVTLNAQLSRVFKFSQPLSTGAALTNGAGTNYFGSIPKWRGTTSATWELGQWTSNAAWNFVDGYDQTTRAGEHVKPVATVDLNVGYKISAATSVNLIVTNLFDRKPSWDSSFAFFDYTQADPRGRFASIKLNHKF</sequence>
<evidence type="ECO:0000313" key="15">
    <source>
        <dbReference type="EMBL" id="MYN02724.1"/>
    </source>
</evidence>
<evidence type="ECO:0000313" key="16">
    <source>
        <dbReference type="Proteomes" id="UP000448575"/>
    </source>
</evidence>
<dbReference type="SUPFAM" id="SSF56935">
    <property type="entry name" value="Porins"/>
    <property type="match status" value="1"/>
</dbReference>
<dbReference type="EMBL" id="WWCJ01000007">
    <property type="protein sequence ID" value="MYN02724.1"/>
    <property type="molecule type" value="Genomic_DNA"/>
</dbReference>
<dbReference type="Gene3D" id="2.170.130.10">
    <property type="entry name" value="TonB-dependent receptor, plug domain"/>
    <property type="match status" value="1"/>
</dbReference>
<dbReference type="PANTHER" id="PTHR47234">
    <property type="match status" value="1"/>
</dbReference>
<evidence type="ECO:0000256" key="3">
    <source>
        <dbReference type="ARBA" id="ARBA00022448"/>
    </source>
</evidence>
<evidence type="ECO:0000259" key="13">
    <source>
        <dbReference type="Pfam" id="PF00593"/>
    </source>
</evidence>
<evidence type="ECO:0000256" key="7">
    <source>
        <dbReference type="ARBA" id="ARBA00023136"/>
    </source>
</evidence>
<comment type="similarity">
    <text evidence="2 10 11">Belongs to the TonB-dependent receptor family.</text>
</comment>
<evidence type="ECO:0000256" key="8">
    <source>
        <dbReference type="ARBA" id="ARBA00023170"/>
    </source>
</evidence>
<dbReference type="Gene3D" id="2.40.170.20">
    <property type="entry name" value="TonB-dependent receptor, beta-barrel domain"/>
    <property type="match status" value="1"/>
</dbReference>
<dbReference type="InterPro" id="IPR036942">
    <property type="entry name" value="Beta-barrel_TonB_sf"/>
</dbReference>
<comment type="subcellular location">
    <subcellularLocation>
        <location evidence="1 10">Cell outer membrane</location>
        <topology evidence="1 10">Multi-pass membrane protein</topology>
    </subcellularLocation>
</comment>
<keyword evidence="8 15" id="KW-0675">Receptor</keyword>
<name>A0A6N9HGP8_9BURK</name>
<keyword evidence="9 10" id="KW-0998">Cell outer membrane</keyword>
<dbReference type="Proteomes" id="UP000448575">
    <property type="component" value="Unassembled WGS sequence"/>
</dbReference>
<feature type="domain" description="TonB-dependent receptor plug" evidence="14">
    <location>
        <begin position="39"/>
        <end position="157"/>
    </location>
</feature>
<dbReference type="Pfam" id="PF00593">
    <property type="entry name" value="TonB_dep_Rec_b-barrel"/>
    <property type="match status" value="1"/>
</dbReference>
<dbReference type="Pfam" id="PF07715">
    <property type="entry name" value="Plug"/>
    <property type="match status" value="1"/>
</dbReference>
<keyword evidence="4 10" id="KW-1134">Transmembrane beta strand</keyword>
<dbReference type="CDD" id="cd01347">
    <property type="entry name" value="ligand_gated_channel"/>
    <property type="match status" value="1"/>
</dbReference>
<dbReference type="PANTHER" id="PTHR47234:SF2">
    <property type="entry name" value="TONB-DEPENDENT RECEPTOR"/>
    <property type="match status" value="1"/>
</dbReference>
<feature type="chain" id="PRO_5026964705" evidence="12">
    <location>
        <begin position="22"/>
        <end position="853"/>
    </location>
</feature>
<keyword evidence="6 11" id="KW-0798">TonB box</keyword>
<proteinExistence type="inferred from homology"/>
<evidence type="ECO:0000256" key="2">
    <source>
        <dbReference type="ARBA" id="ARBA00009810"/>
    </source>
</evidence>
<accession>A0A6N9HGP8</accession>
<evidence type="ECO:0000256" key="9">
    <source>
        <dbReference type="ARBA" id="ARBA00023237"/>
    </source>
</evidence>
<keyword evidence="16" id="KW-1185">Reference proteome</keyword>
<organism evidence="15 16">
    <name type="scientific">Pseudoduganella guangdongensis</name>
    <dbReference type="NCBI Taxonomy" id="2692179"/>
    <lineage>
        <taxon>Bacteria</taxon>
        <taxon>Pseudomonadati</taxon>
        <taxon>Pseudomonadota</taxon>
        <taxon>Betaproteobacteria</taxon>
        <taxon>Burkholderiales</taxon>
        <taxon>Oxalobacteraceae</taxon>
        <taxon>Telluria group</taxon>
        <taxon>Pseudoduganella</taxon>
    </lineage>
</organism>
<evidence type="ECO:0000256" key="11">
    <source>
        <dbReference type="RuleBase" id="RU003357"/>
    </source>
</evidence>
<comment type="caution">
    <text evidence="15">The sequence shown here is derived from an EMBL/GenBank/DDBJ whole genome shotgun (WGS) entry which is preliminary data.</text>
</comment>
<reference evidence="15 16" key="1">
    <citation type="submission" date="2019-12" db="EMBL/GenBank/DDBJ databases">
        <title>Novel species isolated from a subtropical stream in China.</title>
        <authorList>
            <person name="Lu H."/>
        </authorList>
    </citation>
    <scope>NUCLEOTIDE SEQUENCE [LARGE SCALE GENOMIC DNA]</scope>
    <source>
        <strain evidence="15 16">DS3</strain>
    </source>
</reference>
<evidence type="ECO:0000256" key="5">
    <source>
        <dbReference type="ARBA" id="ARBA00022692"/>
    </source>
</evidence>
<keyword evidence="5 10" id="KW-0812">Transmembrane</keyword>
<evidence type="ECO:0000256" key="12">
    <source>
        <dbReference type="SAM" id="SignalP"/>
    </source>
</evidence>
<evidence type="ECO:0000256" key="1">
    <source>
        <dbReference type="ARBA" id="ARBA00004571"/>
    </source>
</evidence>
<keyword evidence="12" id="KW-0732">Signal</keyword>
<dbReference type="InterPro" id="IPR000531">
    <property type="entry name" value="Beta-barrel_TonB"/>
</dbReference>
<evidence type="ECO:0000256" key="6">
    <source>
        <dbReference type="ARBA" id="ARBA00023077"/>
    </source>
</evidence>
<gene>
    <name evidence="15" type="ORF">GTP41_11505</name>
</gene>
<dbReference type="PROSITE" id="PS52016">
    <property type="entry name" value="TONB_DEPENDENT_REC_3"/>
    <property type="match status" value="1"/>
</dbReference>
<feature type="signal peptide" evidence="12">
    <location>
        <begin position="1"/>
        <end position="21"/>
    </location>
</feature>
<evidence type="ECO:0000256" key="10">
    <source>
        <dbReference type="PROSITE-ProRule" id="PRU01360"/>
    </source>
</evidence>
<feature type="domain" description="TonB-dependent receptor-like beta-barrel" evidence="13">
    <location>
        <begin position="367"/>
        <end position="819"/>
    </location>
</feature>